<name>A0A9N9PH34_9GLOM</name>
<comment type="caution">
    <text evidence="2">The sequence shown here is derived from an EMBL/GenBank/DDBJ whole genome shotgun (WGS) entry which is preliminary data.</text>
</comment>
<evidence type="ECO:0000313" key="3">
    <source>
        <dbReference type="Proteomes" id="UP000789759"/>
    </source>
</evidence>
<feature type="non-terminal residue" evidence="2">
    <location>
        <position position="51"/>
    </location>
</feature>
<dbReference type="AlphaFoldDB" id="A0A9N9PH34"/>
<keyword evidence="3" id="KW-1185">Reference proteome</keyword>
<reference evidence="2" key="1">
    <citation type="submission" date="2021-06" db="EMBL/GenBank/DDBJ databases">
        <authorList>
            <person name="Kallberg Y."/>
            <person name="Tangrot J."/>
            <person name="Rosling A."/>
        </authorList>
    </citation>
    <scope>NUCLEOTIDE SEQUENCE</scope>
    <source>
        <strain evidence="2">FL966</strain>
    </source>
</reference>
<proteinExistence type="predicted"/>
<keyword evidence="1" id="KW-0472">Membrane</keyword>
<feature type="non-terminal residue" evidence="2">
    <location>
        <position position="1"/>
    </location>
</feature>
<evidence type="ECO:0000313" key="2">
    <source>
        <dbReference type="EMBL" id="CAG8826338.1"/>
    </source>
</evidence>
<dbReference type="Proteomes" id="UP000789759">
    <property type="component" value="Unassembled WGS sequence"/>
</dbReference>
<feature type="transmembrane region" description="Helical" evidence="1">
    <location>
        <begin position="31"/>
        <end position="50"/>
    </location>
</feature>
<evidence type="ECO:0000256" key="1">
    <source>
        <dbReference type="SAM" id="Phobius"/>
    </source>
</evidence>
<accession>A0A9N9PH34</accession>
<protein>
    <submittedName>
        <fullName evidence="2">3699_t:CDS:1</fullName>
    </submittedName>
</protein>
<keyword evidence="1" id="KW-1133">Transmembrane helix</keyword>
<gene>
    <name evidence="2" type="ORF">CPELLU_LOCUS20202</name>
</gene>
<dbReference type="EMBL" id="CAJVQA010057206">
    <property type="protein sequence ID" value="CAG8826338.1"/>
    <property type="molecule type" value="Genomic_DNA"/>
</dbReference>
<keyword evidence="1" id="KW-0812">Transmembrane</keyword>
<organism evidence="2 3">
    <name type="scientific">Cetraspora pellucida</name>
    <dbReference type="NCBI Taxonomy" id="1433469"/>
    <lineage>
        <taxon>Eukaryota</taxon>
        <taxon>Fungi</taxon>
        <taxon>Fungi incertae sedis</taxon>
        <taxon>Mucoromycota</taxon>
        <taxon>Glomeromycotina</taxon>
        <taxon>Glomeromycetes</taxon>
        <taxon>Diversisporales</taxon>
        <taxon>Gigasporaceae</taxon>
        <taxon>Cetraspora</taxon>
    </lineage>
</organism>
<sequence length="51" mass="6109">KFYNNWMSQEIKKLTPTDKIQHLAYDVIAKWIKMLGILLIYNLFNILLNVV</sequence>